<reference evidence="3 4" key="1">
    <citation type="submission" date="2018-11" db="EMBL/GenBank/DDBJ databases">
        <authorList>
            <consortium name="Pathogen Informatics"/>
        </authorList>
    </citation>
    <scope>NUCLEOTIDE SEQUENCE [LARGE SCALE GENOMIC DNA]</scope>
</reference>
<dbReference type="Pfam" id="PF00188">
    <property type="entry name" value="CAP"/>
    <property type="match status" value="1"/>
</dbReference>
<evidence type="ECO:0000313" key="4">
    <source>
        <dbReference type="Proteomes" id="UP000050761"/>
    </source>
</evidence>
<evidence type="ECO:0000259" key="2">
    <source>
        <dbReference type="SMART" id="SM00198"/>
    </source>
</evidence>
<name>A0A183FVE5_HELPZ</name>
<sequence length="227" mass="24987">MLGARSSILMFIAIIPTSRCDDLVPKCSGTFVTNVDRVIALTNHNIVRTELQEGFVKDKNKKSYPAAENMYKMRWSCKLEEMAQRLVQGCELPPTTPPTKHALNFKAYVSLFPFEPSKPYTKLNDVINTAYGEWNAQSRKLDATNKFDPKIEQLANMLNSATTSVGCSAQLCGDGVLASVACVYDQPALSAGKDIYKVGRPCAQDSDCTAFSPAKCDSKSSLCERLH</sequence>
<dbReference type="Proteomes" id="UP000050761">
    <property type="component" value="Unassembled WGS sequence"/>
</dbReference>
<dbReference type="InterPro" id="IPR035940">
    <property type="entry name" value="CAP_sf"/>
</dbReference>
<dbReference type="Gene3D" id="3.40.33.10">
    <property type="entry name" value="CAP"/>
    <property type="match status" value="1"/>
</dbReference>
<dbReference type="CDD" id="cd05380">
    <property type="entry name" value="CAP_euk"/>
    <property type="match status" value="1"/>
</dbReference>
<keyword evidence="1" id="KW-0732">Signal</keyword>
<feature type="chain" id="PRO_5044551688" evidence="1">
    <location>
        <begin position="21"/>
        <end position="227"/>
    </location>
</feature>
<dbReference type="EMBL" id="UZAH01027430">
    <property type="protein sequence ID" value="VDO91582.1"/>
    <property type="molecule type" value="Genomic_DNA"/>
</dbReference>
<feature type="domain" description="SCP" evidence="2">
    <location>
        <begin position="35"/>
        <end position="192"/>
    </location>
</feature>
<evidence type="ECO:0000313" key="5">
    <source>
        <dbReference type="WBParaSite" id="HPBE_0001227401-mRNA-1"/>
    </source>
</evidence>
<dbReference type="OrthoDB" id="5874910at2759"/>
<reference evidence="5" key="2">
    <citation type="submission" date="2019-09" db="UniProtKB">
        <authorList>
            <consortium name="WormBaseParasite"/>
        </authorList>
    </citation>
    <scope>IDENTIFICATION</scope>
</reference>
<evidence type="ECO:0000313" key="3">
    <source>
        <dbReference type="EMBL" id="VDO91582.1"/>
    </source>
</evidence>
<evidence type="ECO:0000256" key="1">
    <source>
        <dbReference type="SAM" id="SignalP"/>
    </source>
</evidence>
<accession>A0A3P8D5G5</accession>
<dbReference type="AlphaFoldDB" id="A0A183FVE5"/>
<gene>
    <name evidence="3" type="ORF">HPBE_LOCUS12275</name>
</gene>
<protein>
    <submittedName>
        <fullName evidence="5">SCP domain-containing protein</fullName>
    </submittedName>
</protein>
<dbReference type="WBParaSite" id="HPBE_0001227401-mRNA-1">
    <property type="protein sequence ID" value="HPBE_0001227401-mRNA-1"/>
    <property type="gene ID" value="HPBE_0001227401"/>
</dbReference>
<dbReference type="InterPro" id="IPR014044">
    <property type="entry name" value="CAP_dom"/>
</dbReference>
<keyword evidence="4" id="KW-1185">Reference proteome</keyword>
<dbReference type="SMART" id="SM00198">
    <property type="entry name" value="SCP"/>
    <property type="match status" value="1"/>
</dbReference>
<feature type="signal peptide" evidence="1">
    <location>
        <begin position="1"/>
        <end position="20"/>
    </location>
</feature>
<dbReference type="SUPFAM" id="SSF55797">
    <property type="entry name" value="PR-1-like"/>
    <property type="match status" value="1"/>
</dbReference>
<organism evidence="4 5">
    <name type="scientific">Heligmosomoides polygyrus</name>
    <name type="common">Parasitic roundworm</name>
    <dbReference type="NCBI Taxonomy" id="6339"/>
    <lineage>
        <taxon>Eukaryota</taxon>
        <taxon>Metazoa</taxon>
        <taxon>Ecdysozoa</taxon>
        <taxon>Nematoda</taxon>
        <taxon>Chromadorea</taxon>
        <taxon>Rhabditida</taxon>
        <taxon>Rhabditina</taxon>
        <taxon>Rhabditomorpha</taxon>
        <taxon>Strongyloidea</taxon>
        <taxon>Heligmosomidae</taxon>
        <taxon>Heligmosomoides</taxon>
    </lineage>
</organism>
<accession>A0A183FVE5</accession>
<proteinExistence type="predicted"/>